<evidence type="ECO:0000256" key="12">
    <source>
        <dbReference type="SAM" id="Coils"/>
    </source>
</evidence>
<reference evidence="16 17" key="1">
    <citation type="journal article" date="2017" name="Curr. Biol.">
        <title>Genome architecture and evolution of a unichromosomal asexual nematode.</title>
        <authorList>
            <person name="Fradin H."/>
            <person name="Zegar C."/>
            <person name="Gutwein M."/>
            <person name="Lucas J."/>
            <person name="Kovtun M."/>
            <person name="Corcoran D."/>
            <person name="Baugh L.R."/>
            <person name="Kiontke K."/>
            <person name="Gunsalus K."/>
            <person name="Fitch D.H."/>
            <person name="Piano F."/>
        </authorList>
    </citation>
    <scope>NUCLEOTIDE SEQUENCE [LARGE SCALE GENOMIC DNA]</scope>
    <source>
        <strain evidence="16">PF1309</strain>
    </source>
</reference>
<keyword evidence="10" id="KW-0539">Nucleus</keyword>
<protein>
    <recommendedName>
        <fullName evidence="15">TLC domain-containing protein</fullName>
    </recommendedName>
</protein>
<evidence type="ECO:0000256" key="2">
    <source>
        <dbReference type="ARBA" id="ARBA00004141"/>
    </source>
</evidence>
<comment type="caution">
    <text evidence="16">The sequence shown here is derived from an EMBL/GenBank/DDBJ whole genome shotgun (WGS) entry which is preliminary data.</text>
</comment>
<comment type="similarity">
    <text evidence="4">Belongs to the NEMF family.</text>
</comment>
<feature type="region of interest" description="Disordered" evidence="13">
    <location>
        <begin position="625"/>
        <end position="851"/>
    </location>
</feature>
<sequence>MKTRFSTIDLMAALHEVREFTGLRVSNIYDFNSKGYLIRLQKPGVKATILLESGLRLHLTEQNWDKSPFPSSFSMKLRKHVKGLRFTGCRQIGVDRIVDLQFGEDERTVHVILELYDRGNILLCDHEFVILNILRPRTDKDNDVKQRVTEKYLVDLARQDDSLPSKEEISVALQNANKGDHLRRVLAPLIQFGGPLIDQILAANGFPNKAEMLINVEPNEETVIKIASALEQGWQIYQSIKNEKSKGYVTYKEDTRSDGNVIEVYQEYMPYLFAQYKNEKYKEFDSFSTAIDEFYSKLENQKQQQKALNIEKEAIRKVENVKKDQEIRIQALVESEERQKLVAERIIMNEEFVEGASLVIRNAIANKLTWDAIEEMRRKAAEAGDEVAKSIVKLQLDRNQFVMRLSDPYDDEEPPVDATIDLSLNAYQNSRNFFIDKKAAGEKARKTAGSAGIAIKNAQIKAKETLDKVRIKTDVAKTRKTMWFEKFLWFISSENYIVVAGRDAQQNEMLVKRYLRPGDIYVHADLRGASSVVVRNKPGGEEIPPKTLTEAAQMAVCYSNAWEAGVVASAWWVRHDQVSRTAPTGEYLASGSFMIRGKKNFMPASQLVMGFGIMFRVDEESAERHKGERKVLDANTAAPSEIGDESVPNEEEELNLDEEDQENDENQENEEKEEDEFPDVQVNVQTLRIARSTDEEEYSIIEIGPKNQPGNKKRPQTKAEEKALETKKYLEQKEAEERKAAASAKIAKYQKRKQQKIKKKYGDADEEETALRLQILGSRGKQDPKESEVEKKKVEEKLQNSEKPERSEQEHTEKFQKKEAKKRDSDDENEKDEEEPVNLEDSDAFLDQLTGKPTDEDNILYSVPMVGPYQTFSNFKYKVKLTKGTGKRGKAAKSALELFLRLKIANPREEAHIRALIGEDSVARNVPGKIFHHLTGGFASNSKQKRMLAGFARLSFYIAATIYGIIVLWDKSWLWNVEDCWIDYPFHHAPDSIWWYYMLECGFYYSLLIASIWDDNKSDFWEMTIHHCVTIGLLSASWTVNYVRVGTLVLLSHDTADVFLEFSKFVRLDFNNNFVTNSSTITFLIVWSITRLVYYPLVVIRSSIYDAPSIIFPEYQILNFTQAPYVPRLIILLLVVLFILHILWTYIILKIVISAINASQPLKDLRSDTEYESEDENGLKRKKAGFLN</sequence>
<evidence type="ECO:0000256" key="9">
    <source>
        <dbReference type="ARBA" id="ARBA00023136"/>
    </source>
</evidence>
<dbReference type="GO" id="GO:1990112">
    <property type="term" value="C:RQC complex"/>
    <property type="evidence" value="ECO:0007669"/>
    <property type="project" value="TreeGrafter"/>
</dbReference>
<dbReference type="GO" id="GO:0016020">
    <property type="term" value="C:membrane"/>
    <property type="evidence" value="ECO:0007669"/>
    <property type="project" value="UniProtKB-SubCell"/>
</dbReference>
<feature type="transmembrane region" description="Helical" evidence="14">
    <location>
        <begin position="993"/>
        <end position="1013"/>
    </location>
</feature>
<organism evidence="16 17">
    <name type="scientific">Diploscapter pachys</name>
    <dbReference type="NCBI Taxonomy" id="2018661"/>
    <lineage>
        <taxon>Eukaryota</taxon>
        <taxon>Metazoa</taxon>
        <taxon>Ecdysozoa</taxon>
        <taxon>Nematoda</taxon>
        <taxon>Chromadorea</taxon>
        <taxon>Rhabditida</taxon>
        <taxon>Rhabditina</taxon>
        <taxon>Rhabditomorpha</taxon>
        <taxon>Rhabditoidea</taxon>
        <taxon>Rhabditidae</taxon>
        <taxon>Diploscapter</taxon>
    </lineage>
</organism>
<evidence type="ECO:0000256" key="3">
    <source>
        <dbReference type="ARBA" id="ARBA00004496"/>
    </source>
</evidence>
<evidence type="ECO:0000259" key="15">
    <source>
        <dbReference type="PROSITE" id="PS50922"/>
    </source>
</evidence>
<dbReference type="Pfam" id="PF05670">
    <property type="entry name" value="NFACT-R_1"/>
    <property type="match status" value="1"/>
</dbReference>
<dbReference type="InterPro" id="IPR021846">
    <property type="entry name" value="NFACT-C"/>
</dbReference>
<dbReference type="Gene3D" id="2.30.310.10">
    <property type="entry name" value="ibrinogen binding protein from staphylococcus aureus domain"/>
    <property type="match status" value="1"/>
</dbReference>
<dbReference type="OrthoDB" id="207084at2759"/>
<dbReference type="PANTHER" id="PTHR15239:SF6">
    <property type="entry name" value="RIBOSOME QUALITY CONTROL COMPLEX SUBUNIT NEMF"/>
    <property type="match status" value="1"/>
</dbReference>
<dbReference type="EMBL" id="LIAE01006707">
    <property type="protein sequence ID" value="PAV86024.1"/>
    <property type="molecule type" value="Genomic_DNA"/>
</dbReference>
<evidence type="ECO:0000256" key="7">
    <source>
        <dbReference type="ARBA" id="ARBA00022989"/>
    </source>
</evidence>
<dbReference type="SMART" id="SM00724">
    <property type="entry name" value="TLC"/>
    <property type="match status" value="1"/>
</dbReference>
<dbReference type="PANTHER" id="PTHR15239">
    <property type="entry name" value="NUCLEAR EXPORT MEDIATOR FACTOR NEMF"/>
    <property type="match status" value="1"/>
</dbReference>
<dbReference type="Pfam" id="PF11923">
    <property type="entry name" value="NFACT-C"/>
    <property type="match status" value="1"/>
</dbReference>
<feature type="compositionally biased region" description="Acidic residues" evidence="13">
    <location>
        <begin position="826"/>
        <end position="844"/>
    </location>
</feature>
<feature type="coiled-coil region" evidence="12">
    <location>
        <begin position="291"/>
        <end position="335"/>
    </location>
</feature>
<dbReference type="STRING" id="2018661.A0A2A2LIJ4"/>
<feature type="transmembrane region" description="Helical" evidence="14">
    <location>
        <begin position="950"/>
        <end position="969"/>
    </location>
</feature>
<dbReference type="Proteomes" id="UP000218231">
    <property type="component" value="Unassembled WGS sequence"/>
</dbReference>
<dbReference type="GO" id="GO:0000049">
    <property type="term" value="F:tRNA binding"/>
    <property type="evidence" value="ECO:0007669"/>
    <property type="project" value="TreeGrafter"/>
</dbReference>
<dbReference type="GO" id="GO:0072344">
    <property type="term" value="P:rescue of stalled ribosome"/>
    <property type="evidence" value="ECO:0007669"/>
    <property type="project" value="TreeGrafter"/>
</dbReference>
<dbReference type="Pfam" id="PF05833">
    <property type="entry name" value="NFACT_N"/>
    <property type="match status" value="1"/>
</dbReference>
<comment type="subcellular location">
    <subcellularLocation>
        <location evidence="3">Cytoplasm</location>
    </subcellularLocation>
    <subcellularLocation>
        <location evidence="2">Membrane</location>
        <topology evidence="2">Multi-pass membrane protein</topology>
    </subcellularLocation>
    <subcellularLocation>
        <location evidence="1">Nucleus</location>
    </subcellularLocation>
</comment>
<evidence type="ECO:0000313" key="17">
    <source>
        <dbReference type="Proteomes" id="UP000218231"/>
    </source>
</evidence>
<feature type="compositionally biased region" description="Acidic residues" evidence="13">
    <location>
        <begin position="642"/>
        <end position="678"/>
    </location>
</feature>
<keyword evidence="6 11" id="KW-0812">Transmembrane</keyword>
<dbReference type="Pfam" id="PF03798">
    <property type="entry name" value="TRAM_LAG1_CLN8"/>
    <property type="match status" value="1"/>
</dbReference>
<evidence type="ECO:0000256" key="6">
    <source>
        <dbReference type="ARBA" id="ARBA00022692"/>
    </source>
</evidence>
<evidence type="ECO:0000313" key="16">
    <source>
        <dbReference type="EMBL" id="PAV86024.1"/>
    </source>
</evidence>
<evidence type="ECO:0000256" key="1">
    <source>
        <dbReference type="ARBA" id="ARBA00004123"/>
    </source>
</evidence>
<dbReference type="GO" id="GO:0005737">
    <property type="term" value="C:cytoplasm"/>
    <property type="evidence" value="ECO:0007669"/>
    <property type="project" value="UniProtKB-SubCell"/>
</dbReference>
<proteinExistence type="inferred from homology"/>
<evidence type="ECO:0000256" key="4">
    <source>
        <dbReference type="ARBA" id="ARBA00008318"/>
    </source>
</evidence>
<evidence type="ECO:0000256" key="14">
    <source>
        <dbReference type="SAM" id="Phobius"/>
    </source>
</evidence>
<dbReference type="PROSITE" id="PS50922">
    <property type="entry name" value="TLC"/>
    <property type="match status" value="1"/>
</dbReference>
<accession>A0A2A2LIJ4</accession>
<dbReference type="InterPro" id="IPR051608">
    <property type="entry name" value="RQC_Subunit_NEMF"/>
</dbReference>
<keyword evidence="9 11" id="KW-0472">Membrane</keyword>
<evidence type="ECO:0000256" key="5">
    <source>
        <dbReference type="ARBA" id="ARBA00022490"/>
    </source>
</evidence>
<evidence type="ECO:0000256" key="13">
    <source>
        <dbReference type="SAM" id="MobiDB-lite"/>
    </source>
</evidence>
<dbReference type="GO" id="GO:0005634">
    <property type="term" value="C:nucleus"/>
    <property type="evidence" value="ECO:0007669"/>
    <property type="project" value="UniProtKB-SubCell"/>
</dbReference>
<feature type="domain" description="TLC" evidence="15">
    <location>
        <begin position="945"/>
        <end position="1157"/>
    </location>
</feature>
<gene>
    <name evidence="16" type="ORF">WR25_26510</name>
</gene>
<dbReference type="NCBIfam" id="NF041120">
    <property type="entry name" value="RqcH_arch"/>
    <property type="match status" value="1"/>
</dbReference>
<evidence type="ECO:0000256" key="11">
    <source>
        <dbReference type="PROSITE-ProRule" id="PRU00205"/>
    </source>
</evidence>
<feature type="transmembrane region" description="Helical" evidence="14">
    <location>
        <begin position="1074"/>
        <end position="1094"/>
    </location>
</feature>
<keyword evidence="17" id="KW-1185">Reference proteome</keyword>
<dbReference type="FunFam" id="2.30.310.10:FF:000001">
    <property type="entry name" value="Nuclear export mediator factor Nemf"/>
    <property type="match status" value="1"/>
</dbReference>
<keyword evidence="8 12" id="KW-0175">Coiled coil</keyword>
<feature type="compositionally biased region" description="Basic and acidic residues" evidence="13">
    <location>
        <begin position="717"/>
        <end position="740"/>
    </location>
</feature>
<keyword evidence="7 14" id="KW-1133">Transmembrane helix</keyword>
<dbReference type="InterPro" id="IPR006634">
    <property type="entry name" value="TLC-dom"/>
</dbReference>
<dbReference type="GO" id="GO:0043023">
    <property type="term" value="F:ribosomal large subunit binding"/>
    <property type="evidence" value="ECO:0007669"/>
    <property type="project" value="TreeGrafter"/>
</dbReference>
<evidence type="ECO:0000256" key="10">
    <source>
        <dbReference type="ARBA" id="ARBA00023242"/>
    </source>
</evidence>
<dbReference type="GO" id="GO:1990116">
    <property type="term" value="P:ribosome-associated ubiquitin-dependent protein catabolic process"/>
    <property type="evidence" value="ECO:0007669"/>
    <property type="project" value="TreeGrafter"/>
</dbReference>
<feature type="transmembrane region" description="Helical" evidence="14">
    <location>
        <begin position="1129"/>
        <end position="1153"/>
    </location>
</feature>
<evidence type="ECO:0000256" key="8">
    <source>
        <dbReference type="ARBA" id="ARBA00023054"/>
    </source>
</evidence>
<keyword evidence="5" id="KW-0963">Cytoplasm</keyword>
<dbReference type="AlphaFoldDB" id="A0A2A2LIJ4"/>
<feature type="compositionally biased region" description="Basic residues" evidence="13">
    <location>
        <begin position="748"/>
        <end position="759"/>
    </location>
</feature>
<name>A0A2A2LIJ4_9BILA</name>
<dbReference type="InterPro" id="IPR008532">
    <property type="entry name" value="NFACT_RNA-bd"/>
</dbReference>
<feature type="compositionally biased region" description="Basic and acidic residues" evidence="13">
    <location>
        <begin position="780"/>
        <end position="825"/>
    </location>
</feature>